<evidence type="ECO:0000256" key="8">
    <source>
        <dbReference type="ARBA" id="ARBA00022692"/>
    </source>
</evidence>
<evidence type="ECO:0000256" key="12">
    <source>
        <dbReference type="ARBA" id="ARBA00023209"/>
    </source>
</evidence>
<dbReference type="InterPro" id="IPR043130">
    <property type="entry name" value="CDP-OH_PTrfase_TM_dom"/>
</dbReference>
<dbReference type="GO" id="GO:0008444">
    <property type="term" value="F:CDP-diacylglycerol-glycerol-3-phosphate 3-phosphatidyltransferase activity"/>
    <property type="evidence" value="ECO:0007669"/>
    <property type="project" value="UniProtKB-UniRule"/>
</dbReference>
<evidence type="ECO:0000256" key="3">
    <source>
        <dbReference type="ARBA" id="ARBA00010441"/>
    </source>
</evidence>
<evidence type="ECO:0000256" key="11">
    <source>
        <dbReference type="ARBA" id="ARBA00023136"/>
    </source>
</evidence>
<reference evidence="18 19" key="1">
    <citation type="submission" date="2018-10" db="EMBL/GenBank/DDBJ databases">
        <title>Genomic Encyclopedia of Type Strains, Phase IV (KMG-IV): sequencing the most valuable type-strain genomes for metagenomic binning, comparative biology and taxonomic classification.</title>
        <authorList>
            <person name="Goeker M."/>
        </authorList>
    </citation>
    <scope>NUCLEOTIDE SEQUENCE [LARGE SCALE GENOMIC DNA]</scope>
    <source>
        <strain evidence="18 19">DSM 15521</strain>
    </source>
</reference>
<evidence type="ECO:0000256" key="5">
    <source>
        <dbReference type="ARBA" id="ARBA00014944"/>
    </source>
</evidence>
<dbReference type="InterPro" id="IPR000462">
    <property type="entry name" value="CDP-OH_P_trans"/>
</dbReference>
<comment type="catalytic activity">
    <reaction evidence="14">
        <text>a CDP-1,2-diacyl-sn-glycerol + sn-glycerol 3-phosphate = a 1,2-diacyl-sn-glycero-3-phospho-(1'-sn-glycero-3'-phosphate) + CMP + H(+)</text>
        <dbReference type="Rhea" id="RHEA:12593"/>
        <dbReference type="ChEBI" id="CHEBI:15378"/>
        <dbReference type="ChEBI" id="CHEBI:57597"/>
        <dbReference type="ChEBI" id="CHEBI:58332"/>
        <dbReference type="ChEBI" id="CHEBI:60110"/>
        <dbReference type="ChEBI" id="CHEBI:60377"/>
        <dbReference type="EC" id="2.7.8.5"/>
    </reaction>
</comment>
<proteinExistence type="inferred from homology"/>
<keyword evidence="10" id="KW-0443">Lipid metabolism</keyword>
<dbReference type="Gene3D" id="1.20.120.1760">
    <property type="match status" value="1"/>
</dbReference>
<protein>
    <recommendedName>
        <fullName evidence="5 15">CDP-diacylglycerol--glycerol-3-phosphate 3-phosphatidyltransferase</fullName>
        <ecNumber evidence="4 15">2.7.8.5</ecNumber>
    </recommendedName>
</protein>
<feature type="transmembrane region" description="Helical" evidence="17">
    <location>
        <begin position="87"/>
        <end position="108"/>
    </location>
</feature>
<evidence type="ECO:0000256" key="1">
    <source>
        <dbReference type="ARBA" id="ARBA00004141"/>
    </source>
</evidence>
<keyword evidence="19" id="KW-1185">Reference proteome</keyword>
<dbReference type="GO" id="GO:0016020">
    <property type="term" value="C:membrane"/>
    <property type="evidence" value="ECO:0007669"/>
    <property type="project" value="UniProtKB-SubCell"/>
</dbReference>
<keyword evidence="7 16" id="KW-0808">Transferase</keyword>
<sequence length="179" mass="20459">MLSVPNLITLVRVFLIPVFIMASFYHNFKLAFAVFVMAALSDALDGFLARRLNQITKLGVILDPVADKALIDSGFFLLSYFDRAIPVWLSITVISRDVLLLFGGWLLSAFGRLDRIRPNFLGKLTAFFQFFTLFLVLFNLNFKFIPRYIFEVLFVLTGFFTVVSAVIYTFRGIRELSSE</sequence>
<evidence type="ECO:0000313" key="18">
    <source>
        <dbReference type="EMBL" id="RKQ61614.1"/>
    </source>
</evidence>
<feature type="transmembrane region" description="Helical" evidence="17">
    <location>
        <begin position="120"/>
        <end position="142"/>
    </location>
</feature>
<comment type="subcellular location">
    <subcellularLocation>
        <location evidence="1">Membrane</location>
        <topology evidence="1">Multi-pass membrane protein</topology>
    </subcellularLocation>
</comment>
<evidence type="ECO:0000313" key="19">
    <source>
        <dbReference type="Proteomes" id="UP000280881"/>
    </source>
</evidence>
<dbReference type="InterPro" id="IPR048254">
    <property type="entry name" value="CDP_ALCOHOL_P_TRANSF_CS"/>
</dbReference>
<dbReference type="PANTHER" id="PTHR14269">
    <property type="entry name" value="CDP-DIACYLGLYCEROL--GLYCEROL-3-PHOSPHATE 3-PHOSPHATIDYLTRANSFERASE-RELATED"/>
    <property type="match status" value="1"/>
</dbReference>
<keyword evidence="8 17" id="KW-0812">Transmembrane</keyword>
<dbReference type="EMBL" id="RBIE01000002">
    <property type="protein sequence ID" value="RKQ61614.1"/>
    <property type="molecule type" value="Genomic_DNA"/>
</dbReference>
<organism evidence="18 19">
    <name type="scientific">Thermovibrio guaymasensis</name>
    <dbReference type="NCBI Taxonomy" id="240167"/>
    <lineage>
        <taxon>Bacteria</taxon>
        <taxon>Pseudomonadati</taxon>
        <taxon>Aquificota</taxon>
        <taxon>Aquificia</taxon>
        <taxon>Desulfurobacteriales</taxon>
        <taxon>Desulfurobacteriaceae</taxon>
        <taxon>Thermovibrio</taxon>
    </lineage>
</organism>
<evidence type="ECO:0000256" key="4">
    <source>
        <dbReference type="ARBA" id="ARBA00013170"/>
    </source>
</evidence>
<keyword evidence="9 17" id="KW-1133">Transmembrane helix</keyword>
<evidence type="ECO:0000256" key="14">
    <source>
        <dbReference type="ARBA" id="ARBA00048586"/>
    </source>
</evidence>
<dbReference type="AlphaFoldDB" id="A0A420W6E5"/>
<dbReference type="RefSeq" id="WP_121170782.1">
    <property type="nucleotide sequence ID" value="NZ_RBIE01000002.1"/>
</dbReference>
<feature type="transmembrane region" description="Helical" evidence="17">
    <location>
        <begin position="148"/>
        <end position="170"/>
    </location>
</feature>
<keyword evidence="11 17" id="KW-0472">Membrane</keyword>
<keyword evidence="12" id="KW-0594">Phospholipid biosynthesis</keyword>
<dbReference type="Proteomes" id="UP000280881">
    <property type="component" value="Unassembled WGS sequence"/>
</dbReference>
<dbReference type="GO" id="GO:0046474">
    <property type="term" value="P:glycerophospholipid biosynthetic process"/>
    <property type="evidence" value="ECO:0007669"/>
    <property type="project" value="TreeGrafter"/>
</dbReference>
<keyword evidence="6" id="KW-0444">Lipid biosynthesis</keyword>
<dbReference type="NCBIfam" id="TIGR00560">
    <property type="entry name" value="pgsA"/>
    <property type="match status" value="1"/>
</dbReference>
<comment type="similarity">
    <text evidence="3 16">Belongs to the CDP-alcohol phosphatidyltransferase class-I family.</text>
</comment>
<evidence type="ECO:0000256" key="17">
    <source>
        <dbReference type="SAM" id="Phobius"/>
    </source>
</evidence>
<dbReference type="EC" id="2.7.8.5" evidence="4 15"/>
<comment type="caution">
    <text evidence="18">The sequence shown here is derived from an EMBL/GenBank/DDBJ whole genome shotgun (WGS) entry which is preliminary data.</text>
</comment>
<evidence type="ECO:0000256" key="15">
    <source>
        <dbReference type="NCBIfam" id="TIGR00560"/>
    </source>
</evidence>
<evidence type="ECO:0000256" key="10">
    <source>
        <dbReference type="ARBA" id="ARBA00023098"/>
    </source>
</evidence>
<evidence type="ECO:0000256" key="16">
    <source>
        <dbReference type="RuleBase" id="RU003750"/>
    </source>
</evidence>
<dbReference type="PROSITE" id="PS00379">
    <property type="entry name" value="CDP_ALCOHOL_P_TRANSF"/>
    <property type="match status" value="1"/>
</dbReference>
<dbReference type="Pfam" id="PF01066">
    <property type="entry name" value="CDP-OH_P_transf"/>
    <property type="match status" value="1"/>
</dbReference>
<evidence type="ECO:0000256" key="7">
    <source>
        <dbReference type="ARBA" id="ARBA00022679"/>
    </source>
</evidence>
<feature type="transmembrane region" description="Helical" evidence="17">
    <location>
        <begin position="7"/>
        <end position="24"/>
    </location>
</feature>
<accession>A0A420W6E5</accession>
<name>A0A420W6E5_9BACT</name>
<keyword evidence="13" id="KW-1208">Phospholipid metabolism</keyword>
<dbReference type="PANTHER" id="PTHR14269:SF11">
    <property type="entry name" value="CDP-DIACYLGLYCEROL--GLYCEROL-3-PHOSPHATE 3-PHOSPHATIDYLTRANSFERASE"/>
    <property type="match status" value="1"/>
</dbReference>
<gene>
    <name evidence="18" type="ORF">C7457_1050</name>
</gene>
<evidence type="ECO:0000256" key="6">
    <source>
        <dbReference type="ARBA" id="ARBA00022516"/>
    </source>
</evidence>
<dbReference type="OrthoDB" id="9796672at2"/>
<dbReference type="InterPro" id="IPR050324">
    <property type="entry name" value="CDP-alcohol_PTase-I"/>
</dbReference>
<comment type="pathway">
    <text evidence="2">Phospholipid metabolism; phosphatidylglycerol biosynthesis; phosphatidylglycerol from CDP-diacylglycerol: step 1/2.</text>
</comment>
<dbReference type="PIRSF" id="PIRSF000847">
    <property type="entry name" value="Phos_ph_gly_syn"/>
    <property type="match status" value="1"/>
</dbReference>
<evidence type="ECO:0000256" key="13">
    <source>
        <dbReference type="ARBA" id="ARBA00023264"/>
    </source>
</evidence>
<evidence type="ECO:0000256" key="2">
    <source>
        <dbReference type="ARBA" id="ARBA00005042"/>
    </source>
</evidence>
<evidence type="ECO:0000256" key="9">
    <source>
        <dbReference type="ARBA" id="ARBA00022989"/>
    </source>
</evidence>
<dbReference type="InterPro" id="IPR004570">
    <property type="entry name" value="Phosphatidylglycerol_P_synth"/>
</dbReference>